<dbReference type="Pfam" id="PF13411">
    <property type="entry name" value="MerR_1"/>
    <property type="match status" value="1"/>
</dbReference>
<gene>
    <name evidence="3" type="ORF">ACE3NQ_17300</name>
</gene>
<name>A0ABV5BDQ8_9BACL</name>
<dbReference type="PROSITE" id="PS50937">
    <property type="entry name" value="HTH_MERR_2"/>
    <property type="match status" value="1"/>
</dbReference>
<dbReference type="SMART" id="SM00422">
    <property type="entry name" value="HTH_MERR"/>
    <property type="match status" value="1"/>
</dbReference>
<dbReference type="InterPro" id="IPR000551">
    <property type="entry name" value="MerR-type_HTH_dom"/>
</dbReference>
<dbReference type="Proteomes" id="UP001580407">
    <property type="component" value="Unassembled WGS sequence"/>
</dbReference>
<evidence type="ECO:0000256" key="1">
    <source>
        <dbReference type="ARBA" id="ARBA00023125"/>
    </source>
</evidence>
<dbReference type="InterPro" id="IPR047057">
    <property type="entry name" value="MerR_fam"/>
</dbReference>
<dbReference type="Gene3D" id="1.10.1660.10">
    <property type="match status" value="1"/>
</dbReference>
<accession>A0ABV5BDQ8</accession>
<keyword evidence="4" id="KW-1185">Reference proteome</keyword>
<keyword evidence="1" id="KW-0238">DNA-binding</keyword>
<evidence type="ECO:0000313" key="3">
    <source>
        <dbReference type="EMBL" id="MFB5682676.1"/>
    </source>
</evidence>
<dbReference type="EMBL" id="JBHILM010000019">
    <property type="protein sequence ID" value="MFB5682676.1"/>
    <property type="molecule type" value="Genomic_DNA"/>
</dbReference>
<dbReference type="RefSeq" id="WP_375526424.1">
    <property type="nucleotide sequence ID" value="NZ_JBHILM010000019.1"/>
</dbReference>
<reference evidence="3 4" key="1">
    <citation type="submission" date="2024-09" db="EMBL/GenBank/DDBJ databases">
        <authorList>
            <person name="Ruan L."/>
        </authorList>
    </citation>
    <scope>NUCLEOTIDE SEQUENCE [LARGE SCALE GENOMIC DNA]</scope>
    <source>
        <strain evidence="3 4">D33</strain>
    </source>
</reference>
<dbReference type="PANTHER" id="PTHR30204">
    <property type="entry name" value="REDOX-CYCLING DRUG-SENSING TRANSCRIPTIONAL ACTIVATOR SOXR"/>
    <property type="match status" value="1"/>
</dbReference>
<comment type="caution">
    <text evidence="3">The sequence shown here is derived from an EMBL/GenBank/DDBJ whole genome shotgun (WGS) entry which is preliminary data.</text>
</comment>
<proteinExistence type="predicted"/>
<protein>
    <submittedName>
        <fullName evidence="3">MerR family transcriptional regulator</fullName>
    </submittedName>
</protein>
<dbReference type="PANTHER" id="PTHR30204:SF90">
    <property type="entry name" value="HTH-TYPE TRANSCRIPTIONAL ACTIVATOR MTA"/>
    <property type="match status" value="1"/>
</dbReference>
<evidence type="ECO:0000259" key="2">
    <source>
        <dbReference type="PROSITE" id="PS50937"/>
    </source>
</evidence>
<dbReference type="SUPFAM" id="SSF46955">
    <property type="entry name" value="Putative DNA-binding domain"/>
    <property type="match status" value="1"/>
</dbReference>
<sequence>MNDILYTVKEVSELSNVTIKTLHHYHKIGLLLPCKVNESGYRLYSKKELERLQQILFYRELDIPLDEIKKLMDDHSERLSILLHQEKLLLARRTRLDTIIHTIGKSISSLMRGETMDEKDMFKGFANAEEWNEALSGQNEHLQATYDMEPFQVEQTDVERLNNQATEAAAFMGEMARCLQAGITHDDEQTESLIRNHLDFLNKHGHKISAEDFVAQTRFFLSDEFHLRMLEDQQTGLCTRLRRRLPAQILKQLA</sequence>
<dbReference type="InterPro" id="IPR009061">
    <property type="entry name" value="DNA-bd_dom_put_sf"/>
</dbReference>
<feature type="domain" description="HTH merR-type" evidence="2">
    <location>
        <begin position="5"/>
        <end position="74"/>
    </location>
</feature>
<organism evidence="3 4">
    <name type="scientific">Paenibacillus terreus</name>
    <dbReference type="NCBI Taxonomy" id="1387834"/>
    <lineage>
        <taxon>Bacteria</taxon>
        <taxon>Bacillati</taxon>
        <taxon>Bacillota</taxon>
        <taxon>Bacilli</taxon>
        <taxon>Bacillales</taxon>
        <taxon>Paenibacillaceae</taxon>
        <taxon>Paenibacillus</taxon>
    </lineage>
</organism>
<evidence type="ECO:0000313" key="4">
    <source>
        <dbReference type="Proteomes" id="UP001580407"/>
    </source>
</evidence>
<dbReference type="CDD" id="cd01106">
    <property type="entry name" value="HTH_TipAL-Mta"/>
    <property type="match status" value="1"/>
</dbReference>